<dbReference type="PANTHER" id="PTHR33703:SF16">
    <property type="entry name" value="OS05G0342100 PROTEIN"/>
    <property type="match status" value="1"/>
</dbReference>
<dbReference type="Pfam" id="PF07107">
    <property type="entry name" value="WI12"/>
    <property type="match status" value="1"/>
</dbReference>
<sequence>MEAQNANPSPDNQNAAAVRRLYTALSDGGNPEILSLVSGDLEWWFHGPPNSHHMMKVLTGETPPSDFRFEPRGVAAVGGGGGCVVAEGWKGDQVYWVHVWTVEGGRITQLREYFNTWLTVKDLRPLRCSSGAGAATLWRSHHDDVRSMPGLMLPI</sequence>
<comment type="caution">
    <text evidence="1">The sequence shown here is derived from an EMBL/GenBank/DDBJ whole genome shotgun (WGS) entry which is preliminary data.</text>
</comment>
<evidence type="ECO:0000313" key="1">
    <source>
        <dbReference type="EMBL" id="GER54440.1"/>
    </source>
</evidence>
<dbReference type="EMBL" id="BKCP01011070">
    <property type="protein sequence ID" value="GER54440.1"/>
    <property type="molecule type" value="Genomic_DNA"/>
</dbReference>
<dbReference type="Gene3D" id="3.10.450.50">
    <property type="match status" value="1"/>
</dbReference>
<name>A0A5A7RAV4_STRAF</name>
<dbReference type="OrthoDB" id="1922476at2759"/>
<dbReference type="SUPFAM" id="SSF54427">
    <property type="entry name" value="NTF2-like"/>
    <property type="match status" value="1"/>
</dbReference>
<dbReference type="InterPro" id="IPR009798">
    <property type="entry name" value="Wun1-like"/>
</dbReference>
<dbReference type="Proteomes" id="UP000325081">
    <property type="component" value="Unassembled WGS sequence"/>
</dbReference>
<dbReference type="InterPro" id="IPR032710">
    <property type="entry name" value="NTF2-like_dom_sf"/>
</dbReference>
<organism evidence="1 2">
    <name type="scientific">Striga asiatica</name>
    <name type="common">Asiatic witchweed</name>
    <name type="synonym">Buchnera asiatica</name>
    <dbReference type="NCBI Taxonomy" id="4170"/>
    <lineage>
        <taxon>Eukaryota</taxon>
        <taxon>Viridiplantae</taxon>
        <taxon>Streptophyta</taxon>
        <taxon>Embryophyta</taxon>
        <taxon>Tracheophyta</taxon>
        <taxon>Spermatophyta</taxon>
        <taxon>Magnoliopsida</taxon>
        <taxon>eudicotyledons</taxon>
        <taxon>Gunneridae</taxon>
        <taxon>Pentapetalae</taxon>
        <taxon>asterids</taxon>
        <taxon>lamiids</taxon>
        <taxon>Lamiales</taxon>
        <taxon>Orobanchaceae</taxon>
        <taxon>Buchnereae</taxon>
        <taxon>Striga</taxon>
    </lineage>
</organism>
<evidence type="ECO:0000313" key="2">
    <source>
        <dbReference type="Proteomes" id="UP000325081"/>
    </source>
</evidence>
<dbReference type="AlphaFoldDB" id="A0A5A7RAV4"/>
<keyword evidence="2" id="KW-1185">Reference proteome</keyword>
<gene>
    <name evidence="1" type="ORF">STAS_32004</name>
</gene>
<proteinExistence type="predicted"/>
<protein>
    <submittedName>
        <fullName evidence="1">Wound-induced protein</fullName>
    </submittedName>
</protein>
<accession>A0A5A7RAV4</accession>
<dbReference type="PANTHER" id="PTHR33703">
    <property type="entry name" value="OS07G0691300 PROTEIN"/>
    <property type="match status" value="1"/>
</dbReference>
<reference evidence="2" key="1">
    <citation type="journal article" date="2019" name="Curr. Biol.">
        <title>Genome Sequence of Striga asiatica Provides Insight into the Evolution of Plant Parasitism.</title>
        <authorList>
            <person name="Yoshida S."/>
            <person name="Kim S."/>
            <person name="Wafula E.K."/>
            <person name="Tanskanen J."/>
            <person name="Kim Y.M."/>
            <person name="Honaas L."/>
            <person name="Yang Z."/>
            <person name="Spallek T."/>
            <person name="Conn C.E."/>
            <person name="Ichihashi Y."/>
            <person name="Cheong K."/>
            <person name="Cui S."/>
            <person name="Der J.P."/>
            <person name="Gundlach H."/>
            <person name="Jiao Y."/>
            <person name="Hori C."/>
            <person name="Ishida J.K."/>
            <person name="Kasahara H."/>
            <person name="Kiba T."/>
            <person name="Kim M.S."/>
            <person name="Koo N."/>
            <person name="Laohavisit A."/>
            <person name="Lee Y.H."/>
            <person name="Lumba S."/>
            <person name="McCourt P."/>
            <person name="Mortimer J.C."/>
            <person name="Mutuku J.M."/>
            <person name="Nomura T."/>
            <person name="Sasaki-Sekimoto Y."/>
            <person name="Seto Y."/>
            <person name="Wang Y."/>
            <person name="Wakatake T."/>
            <person name="Sakakibara H."/>
            <person name="Demura T."/>
            <person name="Yamaguchi S."/>
            <person name="Yoneyama K."/>
            <person name="Manabe R.I."/>
            <person name="Nelson D.C."/>
            <person name="Schulman A.H."/>
            <person name="Timko M.P."/>
            <person name="dePamphilis C.W."/>
            <person name="Choi D."/>
            <person name="Shirasu K."/>
        </authorList>
    </citation>
    <scope>NUCLEOTIDE SEQUENCE [LARGE SCALE GENOMIC DNA]</scope>
    <source>
        <strain evidence="2">cv. UVA1</strain>
    </source>
</reference>